<protein>
    <submittedName>
        <fullName evidence="3">Vacuolar protein sorting-associated protein 41 homolog isoform X1</fullName>
    </submittedName>
</protein>
<keyword evidence="2" id="KW-1185">Reference proteome</keyword>
<proteinExistence type="predicted"/>
<accession>A0ABM4TZL5</accession>
<keyword evidence="1" id="KW-0732">Signal</keyword>
<feature type="signal peptide" evidence="1">
    <location>
        <begin position="1"/>
        <end position="19"/>
    </location>
</feature>
<organism evidence="2 3">
    <name type="scientific">Drosophila suzukii</name>
    <name type="common">Spotted-wing drosophila fruit fly</name>
    <dbReference type="NCBI Taxonomy" id="28584"/>
    <lineage>
        <taxon>Eukaryota</taxon>
        <taxon>Metazoa</taxon>
        <taxon>Ecdysozoa</taxon>
        <taxon>Arthropoda</taxon>
        <taxon>Hexapoda</taxon>
        <taxon>Insecta</taxon>
        <taxon>Pterygota</taxon>
        <taxon>Neoptera</taxon>
        <taxon>Endopterygota</taxon>
        <taxon>Diptera</taxon>
        <taxon>Brachycera</taxon>
        <taxon>Muscomorpha</taxon>
        <taxon>Ephydroidea</taxon>
        <taxon>Drosophilidae</taxon>
        <taxon>Drosophila</taxon>
        <taxon>Sophophora</taxon>
    </lineage>
</organism>
<sequence length="154" mass="17952">MARRFIILLMLCEIRSIFGMRSIQIIKNAKTTHSRKLPPKREPQFAIRKHHFPEISDIEMAIEFCKEHYALWHLLISETTKQPEIVSKVLAGIVDYVNPAVVVSQIEMGRTNPNLRKSRIKMLWHYNLQEQTISTAQKIQVNDIFDTHSEVVTS</sequence>
<evidence type="ECO:0000313" key="2">
    <source>
        <dbReference type="Proteomes" id="UP001652628"/>
    </source>
</evidence>
<evidence type="ECO:0000313" key="3">
    <source>
        <dbReference type="RefSeq" id="XP_070855384.1"/>
    </source>
</evidence>
<dbReference type="RefSeq" id="XP_070855384.1">
    <property type="nucleotide sequence ID" value="XM_070999283.1"/>
</dbReference>
<gene>
    <name evidence="3" type="primary">LOC139355008</name>
</gene>
<name>A0ABM4TZL5_DROSZ</name>
<evidence type="ECO:0000256" key="1">
    <source>
        <dbReference type="SAM" id="SignalP"/>
    </source>
</evidence>
<dbReference type="GeneID" id="139355008"/>
<dbReference type="Proteomes" id="UP001652628">
    <property type="component" value="Unplaced"/>
</dbReference>
<feature type="chain" id="PRO_5045508444" evidence="1">
    <location>
        <begin position="20"/>
        <end position="154"/>
    </location>
</feature>
<reference evidence="3" key="1">
    <citation type="submission" date="2025-08" db="UniProtKB">
        <authorList>
            <consortium name="RefSeq"/>
        </authorList>
    </citation>
    <scope>IDENTIFICATION</scope>
</reference>